<evidence type="ECO:0008006" key="4">
    <source>
        <dbReference type="Google" id="ProtNLM"/>
    </source>
</evidence>
<dbReference type="InterPro" id="IPR011990">
    <property type="entry name" value="TPR-like_helical_dom_sf"/>
</dbReference>
<dbReference type="RefSeq" id="WP_103906672.1">
    <property type="nucleotide sequence ID" value="NZ_CP049246.1"/>
</dbReference>
<dbReference type="Gene3D" id="1.25.40.10">
    <property type="entry name" value="Tetratricopeptide repeat domain"/>
    <property type="match status" value="1"/>
</dbReference>
<protein>
    <recommendedName>
        <fullName evidence="4">Tetratricopeptide repeat-containing protein</fullName>
    </recommendedName>
</protein>
<gene>
    <name evidence="2" type="ORF">SAMN05421877_107249</name>
</gene>
<keyword evidence="3" id="KW-1185">Reference proteome</keyword>
<evidence type="ECO:0000313" key="2">
    <source>
        <dbReference type="EMBL" id="SEG41526.1"/>
    </source>
</evidence>
<dbReference type="PROSITE" id="PS51257">
    <property type="entry name" value="PROKAR_LIPOPROTEIN"/>
    <property type="match status" value="1"/>
</dbReference>
<dbReference type="Proteomes" id="UP000236731">
    <property type="component" value="Unassembled WGS sequence"/>
</dbReference>
<keyword evidence="1" id="KW-0732">Signal</keyword>
<feature type="signal peptide" evidence="1">
    <location>
        <begin position="1"/>
        <end position="18"/>
    </location>
</feature>
<dbReference type="AlphaFoldDB" id="A0A1H6A1C4"/>
<sequence>MKTLLITLIMFTSLGCFAQTNYEKSMGQALNMWQSGKAKEAAVEFEKIAAAEKGNWIPKYYQALTLISSSFYIQDETEKANALAKINTLFPTDTKDLNAEWLILKGLAGTSDLISDPMTKAMTLTPEIMGYYEAALQLEPNNPRAIVSLAEFNINSKRFTGGDTKAECESLTKALPLFAAEKNKTPFYPTWGKERAETLLKDCK</sequence>
<dbReference type="EMBL" id="FNUT01000007">
    <property type="protein sequence ID" value="SEG41526.1"/>
    <property type="molecule type" value="Genomic_DNA"/>
</dbReference>
<feature type="chain" id="PRO_5009292145" description="Tetratricopeptide repeat-containing protein" evidence="1">
    <location>
        <begin position="19"/>
        <end position="204"/>
    </location>
</feature>
<accession>A0A1H6A1C4</accession>
<name>A0A1H6A1C4_9SPHI</name>
<dbReference type="OrthoDB" id="1150971at2"/>
<evidence type="ECO:0000313" key="3">
    <source>
        <dbReference type="Proteomes" id="UP000236731"/>
    </source>
</evidence>
<evidence type="ECO:0000256" key="1">
    <source>
        <dbReference type="SAM" id="SignalP"/>
    </source>
</evidence>
<reference evidence="3" key="1">
    <citation type="submission" date="2016-10" db="EMBL/GenBank/DDBJ databases">
        <authorList>
            <person name="Varghese N."/>
            <person name="Submissions S."/>
        </authorList>
    </citation>
    <scope>NUCLEOTIDE SEQUENCE [LARGE SCALE GENOMIC DNA]</scope>
    <source>
        <strain evidence="3">DSM 22361</strain>
    </source>
</reference>
<dbReference type="SUPFAM" id="SSF48452">
    <property type="entry name" value="TPR-like"/>
    <property type="match status" value="1"/>
</dbReference>
<proteinExistence type="predicted"/>
<organism evidence="2 3">
    <name type="scientific">Sphingobacterium lactis</name>
    <dbReference type="NCBI Taxonomy" id="797291"/>
    <lineage>
        <taxon>Bacteria</taxon>
        <taxon>Pseudomonadati</taxon>
        <taxon>Bacteroidota</taxon>
        <taxon>Sphingobacteriia</taxon>
        <taxon>Sphingobacteriales</taxon>
        <taxon>Sphingobacteriaceae</taxon>
        <taxon>Sphingobacterium</taxon>
    </lineage>
</organism>